<dbReference type="InterPro" id="IPR001611">
    <property type="entry name" value="Leu-rich_rpt"/>
</dbReference>
<dbReference type="AlphaFoldDB" id="A0A498HDH2"/>
<accession>A0A498HDH2</accession>
<dbReference type="GO" id="GO:0042765">
    <property type="term" value="C:GPI-anchor transamidase complex"/>
    <property type="evidence" value="ECO:0007669"/>
    <property type="project" value="InterPro"/>
</dbReference>
<organism evidence="3 4">
    <name type="scientific">Malus domestica</name>
    <name type="common">Apple</name>
    <name type="synonym">Pyrus malus</name>
    <dbReference type="NCBI Taxonomy" id="3750"/>
    <lineage>
        <taxon>Eukaryota</taxon>
        <taxon>Viridiplantae</taxon>
        <taxon>Streptophyta</taxon>
        <taxon>Embryophyta</taxon>
        <taxon>Tracheophyta</taxon>
        <taxon>Spermatophyta</taxon>
        <taxon>Magnoliopsida</taxon>
        <taxon>eudicotyledons</taxon>
        <taxon>Gunneridae</taxon>
        <taxon>Pentapetalae</taxon>
        <taxon>rosids</taxon>
        <taxon>fabids</taxon>
        <taxon>Rosales</taxon>
        <taxon>Rosaceae</taxon>
        <taxon>Amygdaloideae</taxon>
        <taxon>Maleae</taxon>
        <taxon>Malus</taxon>
    </lineage>
</organism>
<proteinExistence type="predicted"/>
<feature type="transmembrane region" description="Helical" evidence="1">
    <location>
        <begin position="20"/>
        <end position="48"/>
    </location>
</feature>
<feature type="domain" description="F-box" evidence="2">
    <location>
        <begin position="670"/>
        <end position="699"/>
    </location>
</feature>
<reference evidence="3 4" key="1">
    <citation type="submission" date="2018-10" db="EMBL/GenBank/DDBJ databases">
        <title>A high-quality apple genome assembly.</title>
        <authorList>
            <person name="Hu J."/>
        </authorList>
    </citation>
    <scope>NUCLEOTIDE SEQUENCE [LARGE SCALE GENOMIC DNA]</scope>
    <source>
        <strain evidence="4">cv. HFTH1</strain>
        <tissue evidence="3">Young leaf</tissue>
    </source>
</reference>
<gene>
    <name evidence="3" type="ORF">DVH24_037292</name>
</gene>
<dbReference type="PANTHER" id="PTHR13304">
    <property type="entry name" value="GLYCOSYLPHOSPHATIDYLINOSITOL ANCHOR ATTACHMENT 1 PROTEIN"/>
    <property type="match status" value="1"/>
</dbReference>
<dbReference type="GO" id="GO:0016255">
    <property type="term" value="P:attachment of GPI anchor to protein"/>
    <property type="evidence" value="ECO:0007669"/>
    <property type="project" value="TreeGrafter"/>
</dbReference>
<evidence type="ECO:0000259" key="2">
    <source>
        <dbReference type="Pfam" id="PF00646"/>
    </source>
</evidence>
<dbReference type="InterPro" id="IPR001810">
    <property type="entry name" value="F-box_dom"/>
</dbReference>
<feature type="transmembrane region" description="Helical" evidence="1">
    <location>
        <begin position="430"/>
        <end position="456"/>
    </location>
</feature>
<keyword evidence="1" id="KW-0472">Membrane</keyword>
<name>A0A498HDH2_MALDO</name>
<protein>
    <recommendedName>
        <fullName evidence="2">F-box domain-containing protein</fullName>
    </recommendedName>
</protein>
<dbReference type="InterPro" id="IPR006553">
    <property type="entry name" value="Leu-rich_rpt_Cys-con_subtyp"/>
</dbReference>
<dbReference type="SMART" id="SM00367">
    <property type="entry name" value="LRR_CC"/>
    <property type="match status" value="5"/>
</dbReference>
<dbReference type="InterPro" id="IPR007246">
    <property type="entry name" value="Gaa1"/>
</dbReference>
<dbReference type="Proteomes" id="UP000290289">
    <property type="component" value="Chromosome 17"/>
</dbReference>
<keyword evidence="1" id="KW-0812">Transmembrane</keyword>
<comment type="caution">
    <text evidence="3">The sequence shown here is derived from an EMBL/GenBank/DDBJ whole genome shotgun (WGS) entry which is preliminary data.</text>
</comment>
<keyword evidence="4" id="KW-1185">Reference proteome</keyword>
<dbReference type="InterPro" id="IPR036047">
    <property type="entry name" value="F-box-like_dom_sf"/>
</dbReference>
<evidence type="ECO:0000313" key="4">
    <source>
        <dbReference type="Proteomes" id="UP000290289"/>
    </source>
</evidence>
<dbReference type="STRING" id="3750.A0A498HDH2"/>
<keyword evidence="1" id="KW-1133">Transmembrane helix</keyword>
<dbReference type="SUPFAM" id="SSF52047">
    <property type="entry name" value="RNI-like"/>
    <property type="match status" value="1"/>
</dbReference>
<feature type="transmembrane region" description="Helical" evidence="1">
    <location>
        <begin position="490"/>
        <end position="507"/>
    </location>
</feature>
<dbReference type="EMBL" id="RDQH01000343">
    <property type="protein sequence ID" value="RXH69508.1"/>
    <property type="molecule type" value="Genomic_DNA"/>
</dbReference>
<sequence length="1142" mass="124833">MVESGSETAAGAKPKRKPIVWLGIFLISHSFFFSVVFSAAGVVALLLLPVLAKNTYISENALMPGSAASMLSNQEVAEASRLVSDLTSSNLKPLGSAIGSQRILAQHMSNLGAEVSFHKFQSQRNQFHPLHFFSSPDSGRVEQNVSCSMHGVNTVGIIRAPRGDGKEAIALVTPINSSKVNPNEAFSLGIAYSVFSLFNRVPWLAKDVIWLVADSQFGEYAAVSAWLRDYHTPVFSGLGTLDAEMCPESNNLYGMNENLSTEGAIYDGFKRAGTMAAALVIKVADQSEQFEDGLSIYAEASNGQMPNLDLINVVNYLAVHRQGLRVKVEKFWSLLGVKWLNTLGEIFESLGHFSRSLNPDWKFGIPANDYIEGSATLASSLYNQALGVPTGPHGAFRDYQVDAITLEISPKISLLDNIARRNDLLLRSKFVSVGVYMIAFALLVAPLPLVAASLYVDASNSDSSVKKEKPSPSAIITCKSWKWLYAAKKAFIVHLWGSVVSLLPYFICQMPSCTPTTSFIIWVLLSVLSLVLMYMVLASPSSHANESQPQRVEWPILKSVTLSAAFIGLCLMSVINFATAEIGGLLMLPMCLMAHPLKPDVKARSKRTLSRAVCNLVLGSIGFPPVAFIVLKGAFEGFGSTNVGDYWSWVESLWAWNSATYLYIEMDKLLCDELVQEIFQRLPPSTSSSVSLVSKRWLRIYRTSTTTLSLRLTTHPSTLPSLSSLLSHYPFLSSLSLLLPPDPTTSATAKTTAFADHLLFLVSSFCPQLLSLRFLAGPVSPSSLASLASSCTQLTSLYINLSRPLFLMWVLKFPSLKELSVTVCSGDGADHAVDPNWEYGFSAEEDSAAELGLDSLCLSGIGAGDWGFGWLWRSCRKLRKLQLKSCEGIGDGGSFSSFESCLQGVQELELRTCRAIIDGVLLKVAENCDSLTSLLVYDGGSSEGLLRFFSQSRCNLRKVDFRLPLDLNNDHLLAVAMNFRSLSSIKLQSCCLVSGEGLRALAIAASSGLEELALVNCDVVEREPGLLATLGQNLRKLRKLDLSYNEMLVDKEFMSMLVSCNDLVYLRLRGCRRLTTAAMVSIFKSCKRLESVDIMHCRGIQAEAIEYLVLNSPQLREVQVEQSKISDAAKTCASRKFIEADA</sequence>
<evidence type="ECO:0000256" key="1">
    <source>
        <dbReference type="SAM" id="Phobius"/>
    </source>
</evidence>
<dbReference type="Pfam" id="PF13516">
    <property type="entry name" value="LRR_6"/>
    <property type="match status" value="1"/>
</dbReference>
<feature type="transmembrane region" description="Helical" evidence="1">
    <location>
        <begin position="519"/>
        <end position="540"/>
    </location>
</feature>
<dbReference type="Gene3D" id="3.80.10.10">
    <property type="entry name" value="Ribonuclease Inhibitor"/>
    <property type="match status" value="3"/>
</dbReference>
<evidence type="ECO:0000313" key="3">
    <source>
        <dbReference type="EMBL" id="RXH69508.1"/>
    </source>
</evidence>
<dbReference type="InterPro" id="IPR032675">
    <property type="entry name" value="LRR_dom_sf"/>
</dbReference>
<dbReference type="SUPFAM" id="SSF81383">
    <property type="entry name" value="F-box domain"/>
    <property type="match status" value="1"/>
</dbReference>
<feature type="transmembrane region" description="Helical" evidence="1">
    <location>
        <begin position="609"/>
        <end position="631"/>
    </location>
</feature>
<dbReference type="PANTHER" id="PTHR13304:SF0">
    <property type="entry name" value="GLYCOSYLPHOSPHATIDYLINOSITOL ANCHOR ATTACHMENT 1 PROTEIN"/>
    <property type="match status" value="1"/>
</dbReference>
<dbReference type="Pfam" id="PF04114">
    <property type="entry name" value="Gaa1"/>
    <property type="match status" value="2"/>
</dbReference>
<dbReference type="Pfam" id="PF00646">
    <property type="entry name" value="F-box"/>
    <property type="match status" value="1"/>
</dbReference>
<feature type="transmembrane region" description="Helical" evidence="1">
    <location>
        <begin position="560"/>
        <end position="588"/>
    </location>
</feature>